<reference evidence="9 10" key="1">
    <citation type="submission" date="2019-03" db="EMBL/GenBank/DDBJ databases">
        <authorList>
            <person name="Kim M.K.M."/>
        </authorList>
    </citation>
    <scope>NUCLEOTIDE SEQUENCE [LARGE SCALE GENOMIC DNA]</scope>
    <source>
        <strain evidence="9 10">18JY21-1</strain>
    </source>
</reference>
<dbReference type="GO" id="GO:0008173">
    <property type="term" value="F:RNA methyltransferase activity"/>
    <property type="evidence" value="ECO:0007669"/>
    <property type="project" value="InterPro"/>
</dbReference>
<dbReference type="SUPFAM" id="SSF53335">
    <property type="entry name" value="S-adenosyl-L-methionine-dependent methyltransferases"/>
    <property type="match status" value="1"/>
</dbReference>
<evidence type="ECO:0000256" key="7">
    <source>
        <dbReference type="PROSITE-ProRule" id="PRU01023"/>
    </source>
</evidence>
<feature type="active site" description="Nucleophile" evidence="7">
    <location>
        <position position="236"/>
    </location>
</feature>
<dbReference type="Pfam" id="PF01189">
    <property type="entry name" value="Methyltr_RsmB-F"/>
    <property type="match status" value="1"/>
</dbReference>
<dbReference type="Gene3D" id="2.30.130.60">
    <property type="match status" value="1"/>
</dbReference>
<comment type="caution">
    <text evidence="9">The sequence shown here is derived from an EMBL/GenBank/DDBJ whole genome shotgun (WGS) entry which is preliminary data.</text>
</comment>
<comment type="similarity">
    <text evidence="1 7">Belongs to the class I-like SAM-binding methyltransferase superfamily. RsmB/NOP family.</text>
</comment>
<dbReference type="InterPro" id="IPR023267">
    <property type="entry name" value="RCMT"/>
</dbReference>
<evidence type="ECO:0000256" key="2">
    <source>
        <dbReference type="ARBA" id="ARBA00022490"/>
    </source>
</evidence>
<evidence type="ECO:0000313" key="10">
    <source>
        <dbReference type="Proteomes" id="UP000295418"/>
    </source>
</evidence>
<feature type="binding site" evidence="7">
    <location>
        <begin position="114"/>
        <end position="120"/>
    </location>
    <ligand>
        <name>S-adenosyl-L-methionine</name>
        <dbReference type="ChEBI" id="CHEBI:59789"/>
    </ligand>
</feature>
<dbReference type="InterPro" id="IPR029063">
    <property type="entry name" value="SAM-dependent_MTases_sf"/>
</dbReference>
<dbReference type="PRINTS" id="PR02008">
    <property type="entry name" value="RCMTFAMILY"/>
</dbReference>
<dbReference type="InterPro" id="IPR027391">
    <property type="entry name" value="Nol1_Nop2_Fmu_2"/>
</dbReference>
<evidence type="ECO:0000313" key="9">
    <source>
        <dbReference type="EMBL" id="TCZ74285.1"/>
    </source>
</evidence>
<keyword evidence="6 7" id="KW-0694">RNA-binding</keyword>
<dbReference type="GO" id="GO:0003723">
    <property type="term" value="F:RNA binding"/>
    <property type="evidence" value="ECO:0007669"/>
    <property type="project" value="UniProtKB-UniRule"/>
</dbReference>
<keyword evidence="5 7" id="KW-0949">S-adenosyl-L-methionine</keyword>
<evidence type="ECO:0000256" key="1">
    <source>
        <dbReference type="ARBA" id="ARBA00007494"/>
    </source>
</evidence>
<accession>A0A4R4E923</accession>
<keyword evidence="4 7" id="KW-0808">Transferase</keyword>
<dbReference type="PROSITE" id="PS01153">
    <property type="entry name" value="NOL1_NOP2_SUN"/>
    <property type="match status" value="1"/>
</dbReference>
<dbReference type="CDD" id="cd21147">
    <property type="entry name" value="RsmF_methylt_CTD1"/>
    <property type="match status" value="1"/>
</dbReference>
<dbReference type="Pfam" id="PF17126">
    <property type="entry name" value="RsmF_methylt_CI"/>
    <property type="match status" value="1"/>
</dbReference>
<dbReference type="Gene3D" id="3.30.70.1170">
    <property type="entry name" value="Sun protein, domain 3"/>
    <property type="match status" value="1"/>
</dbReference>
<gene>
    <name evidence="9" type="ORF">E0485_20110</name>
</gene>
<evidence type="ECO:0000259" key="8">
    <source>
        <dbReference type="PROSITE" id="PS51686"/>
    </source>
</evidence>
<evidence type="ECO:0000256" key="3">
    <source>
        <dbReference type="ARBA" id="ARBA00022603"/>
    </source>
</evidence>
<name>A0A4R4E923_9BACL</name>
<dbReference type="Pfam" id="PF17125">
    <property type="entry name" value="Methyltr_RsmF_N"/>
    <property type="match status" value="1"/>
</dbReference>
<sequence length="499" mass="54737">MNVTQLPSAFTDKMKHMLQEEFTDFMASYDEPRLFGLRINGIKLSPEEFQAKKREDFHLTPIPWADHGFYYQEENRPGKHPYYHAGLYYIQEPSAMLPVELLDVQPNDRVLDLCAAPGGKSTQIAAKLGGTGTLVVNDIHSDRVKALVKNLELIGVRNSIVLNERPERMMSTFASFFDKILIDAPCSGEGMFRKEEDMARQWEKHGVEVCSAMQHDLLRQAAAMLAPGGTIVYSTCTFSPEENEMQIAAFLDDHPEFEVVAPSAALAGAGLSTGRPEWVSGAAKGSAADAVSRTVRLWPHRLKGEGHFAAALRLSAAPAPAEAGASHAAAAKPAAKHRGGGPAKAAADLAPLHAWAAVELRFPLLEEGKLVSFGEHVYMQPHGIPNLAGIKVVRPGWYIGSLHKGRFVPAHALAMGIRESEAVRILPLSVDDPRIIRYLKGETLEVDEAELKLHSPVASNKMAPAKGWSLVTVDGYPVGWGKWLDGMMKNEYPQGWRWT</sequence>
<evidence type="ECO:0000256" key="6">
    <source>
        <dbReference type="ARBA" id="ARBA00022884"/>
    </source>
</evidence>
<keyword evidence="10" id="KW-1185">Reference proteome</keyword>
<dbReference type="InterPro" id="IPR031340">
    <property type="entry name" value="RsmF_methylt_CI"/>
</dbReference>
<proteinExistence type="inferred from homology"/>
<dbReference type="PANTHER" id="PTHR22807:SF30">
    <property type="entry name" value="28S RRNA (CYTOSINE(4447)-C(5))-METHYLTRANSFERASE-RELATED"/>
    <property type="match status" value="1"/>
</dbReference>
<organism evidence="9 10">
    <name type="scientific">Paenibacillus albiflavus</name>
    <dbReference type="NCBI Taxonomy" id="2545760"/>
    <lineage>
        <taxon>Bacteria</taxon>
        <taxon>Bacillati</taxon>
        <taxon>Bacillota</taxon>
        <taxon>Bacilli</taxon>
        <taxon>Bacillales</taxon>
        <taxon>Paenibacillaceae</taxon>
        <taxon>Paenibacillus</taxon>
    </lineage>
</organism>
<dbReference type="Gene3D" id="3.40.50.150">
    <property type="entry name" value="Vaccinia Virus protein VP39"/>
    <property type="match status" value="1"/>
</dbReference>
<dbReference type="Proteomes" id="UP000295418">
    <property type="component" value="Unassembled WGS sequence"/>
</dbReference>
<dbReference type="Pfam" id="PF13636">
    <property type="entry name" value="Methyltranf_PUA"/>
    <property type="match status" value="1"/>
</dbReference>
<feature type="binding site" evidence="7">
    <location>
        <position position="183"/>
    </location>
    <ligand>
        <name>S-adenosyl-L-methionine</name>
        <dbReference type="ChEBI" id="CHEBI:59789"/>
    </ligand>
</feature>
<feature type="binding site" evidence="7">
    <location>
        <position position="138"/>
    </location>
    <ligand>
        <name>S-adenosyl-L-methionine</name>
        <dbReference type="ChEBI" id="CHEBI:59789"/>
    </ligand>
</feature>
<dbReference type="AlphaFoldDB" id="A0A4R4E923"/>
<dbReference type="EMBL" id="SKFG01000027">
    <property type="protein sequence ID" value="TCZ74285.1"/>
    <property type="molecule type" value="Genomic_DNA"/>
</dbReference>
<dbReference type="CDD" id="cd02440">
    <property type="entry name" value="AdoMet_MTases"/>
    <property type="match status" value="1"/>
</dbReference>
<dbReference type="InterPro" id="IPR031341">
    <property type="entry name" value="Methyltr_RsmF_N"/>
</dbReference>
<keyword evidence="3 7" id="KW-0489">Methyltransferase</keyword>
<protein>
    <submittedName>
        <fullName evidence="9">rRNA cytosine-C5-methyltransferase</fullName>
    </submittedName>
</protein>
<feature type="domain" description="SAM-dependent MTase RsmB/NOP-type" evidence="8">
    <location>
        <begin position="25"/>
        <end position="315"/>
    </location>
</feature>
<dbReference type="GO" id="GO:0001510">
    <property type="term" value="P:RNA methylation"/>
    <property type="evidence" value="ECO:0007669"/>
    <property type="project" value="InterPro"/>
</dbReference>
<dbReference type="InterPro" id="IPR018314">
    <property type="entry name" value="RsmB/NOL1/NOP2-like_CS"/>
</dbReference>
<dbReference type="RefSeq" id="WP_132419856.1">
    <property type="nucleotide sequence ID" value="NZ_SKFG01000027.1"/>
</dbReference>
<dbReference type="InterPro" id="IPR001678">
    <property type="entry name" value="MeTrfase_RsmB-F_NOP2_dom"/>
</dbReference>
<dbReference type="OrthoDB" id="9810297at2"/>
<comment type="caution">
    <text evidence="7">Lacks conserved residue(s) required for the propagation of feature annotation.</text>
</comment>
<dbReference type="PROSITE" id="PS51686">
    <property type="entry name" value="SAM_MT_RSMB_NOP"/>
    <property type="match status" value="1"/>
</dbReference>
<keyword evidence="2" id="KW-0963">Cytoplasm</keyword>
<evidence type="ECO:0000256" key="4">
    <source>
        <dbReference type="ARBA" id="ARBA00022679"/>
    </source>
</evidence>
<dbReference type="PANTHER" id="PTHR22807">
    <property type="entry name" value="NOP2 YEAST -RELATED NOL1/NOP2/FMU SUN DOMAIN-CONTAINING"/>
    <property type="match status" value="1"/>
</dbReference>
<evidence type="ECO:0000256" key="5">
    <source>
        <dbReference type="ARBA" id="ARBA00022691"/>
    </source>
</evidence>
<dbReference type="InterPro" id="IPR049560">
    <property type="entry name" value="MeTrfase_RsmB-F_NOP2_cat"/>
</dbReference>